<dbReference type="AlphaFoldDB" id="A0AA45WQ30"/>
<protein>
    <submittedName>
        <fullName evidence="1">Uncharacterized protein</fullName>
    </submittedName>
</protein>
<dbReference type="Proteomes" id="UP001157946">
    <property type="component" value="Unassembled WGS sequence"/>
</dbReference>
<name>A0AA45WQ30_9BACL</name>
<proteinExistence type="predicted"/>
<organism evidence="1 2">
    <name type="scientific">Laceyella tengchongensis</name>
    <dbReference type="NCBI Taxonomy" id="574699"/>
    <lineage>
        <taxon>Bacteria</taxon>
        <taxon>Bacillati</taxon>
        <taxon>Bacillota</taxon>
        <taxon>Bacilli</taxon>
        <taxon>Bacillales</taxon>
        <taxon>Thermoactinomycetaceae</taxon>
        <taxon>Laceyella</taxon>
    </lineage>
</organism>
<reference evidence="1" key="1">
    <citation type="submission" date="2017-05" db="EMBL/GenBank/DDBJ databases">
        <authorList>
            <person name="Varghese N."/>
            <person name="Submissions S."/>
        </authorList>
    </citation>
    <scope>NUCLEOTIDE SEQUENCE</scope>
    <source>
        <strain evidence="1">DSM 45262</strain>
    </source>
</reference>
<accession>A0AA45WQ30</accession>
<sequence length="105" mass="11824">MSNGAVLILSIPEWTESNQALTREMQSVWLYDRGNDAYLYCFKLADGQEYAIAFAKEHAGVLLADERTKEPFAMLITAQPLAAEEYSPYLLISDVVLKKHPKAGW</sequence>
<gene>
    <name evidence="1" type="ORF">SAMN06265361_104160</name>
</gene>
<evidence type="ECO:0000313" key="2">
    <source>
        <dbReference type="Proteomes" id="UP001157946"/>
    </source>
</evidence>
<keyword evidence="2" id="KW-1185">Reference proteome</keyword>
<evidence type="ECO:0000313" key="1">
    <source>
        <dbReference type="EMBL" id="SMP23116.1"/>
    </source>
</evidence>
<comment type="caution">
    <text evidence="1">The sequence shown here is derived from an EMBL/GenBank/DDBJ whole genome shotgun (WGS) entry which is preliminary data.</text>
</comment>
<dbReference type="EMBL" id="FXTU01000004">
    <property type="protein sequence ID" value="SMP23116.1"/>
    <property type="molecule type" value="Genomic_DNA"/>
</dbReference>